<dbReference type="EMBL" id="MELK01000013">
    <property type="protein sequence ID" value="OFW59592.1"/>
    <property type="molecule type" value="Genomic_DNA"/>
</dbReference>
<accession>A0A1F2WRT2</accession>
<name>A0A1F2WRT2_9ACTN</name>
<dbReference type="InterPro" id="IPR004843">
    <property type="entry name" value="Calcineurin-like_PHP"/>
</dbReference>
<reference evidence="2 3" key="1">
    <citation type="journal article" date="2016" name="Nat. Commun.">
        <title>Thousands of microbial genomes shed light on interconnected biogeochemical processes in an aquifer system.</title>
        <authorList>
            <person name="Anantharaman K."/>
            <person name="Brown C.T."/>
            <person name="Hug L.A."/>
            <person name="Sharon I."/>
            <person name="Castelle C.J."/>
            <person name="Probst A.J."/>
            <person name="Thomas B.C."/>
            <person name="Singh A."/>
            <person name="Wilkins M.J."/>
            <person name="Karaoz U."/>
            <person name="Brodie E.L."/>
            <person name="Williams K.H."/>
            <person name="Hubbard S.S."/>
            <person name="Banfield J.F."/>
        </authorList>
    </citation>
    <scope>NUCLEOTIDE SEQUENCE [LARGE SCALE GENOMIC DNA]</scope>
</reference>
<evidence type="ECO:0000259" key="1">
    <source>
        <dbReference type="Pfam" id="PF00149"/>
    </source>
</evidence>
<dbReference type="SUPFAM" id="SSF56300">
    <property type="entry name" value="Metallo-dependent phosphatases"/>
    <property type="match status" value="1"/>
</dbReference>
<sequence length="257" mass="28581">MSIKLISDVHGCFDDLPSRINQEDTLLVLGDILDLVDWADLSGILPEVLGRDNFLEKLRTAFASGPDATIALRDELLDSDGKYYQDLFERSKAQYEGFAATLAGIGCRAYVIYGNSDIPELLQMTLGVAENARMIEGRVEIGGQVFGLVAGALYSPFHMPAEMSEEAYGERLRHLGRVDVLCTHIPPRLRAATFDIVAGRPVEGSSRLLEYIEDKKPAFHYHGHVHQPGQQELLVGETRVINVSYYKKDKHVQIHGD</sequence>
<protein>
    <recommendedName>
        <fullName evidence="1">Calcineurin-like phosphoesterase domain-containing protein</fullName>
    </recommendedName>
</protein>
<dbReference type="InterPro" id="IPR029052">
    <property type="entry name" value="Metallo-depent_PP-like"/>
</dbReference>
<dbReference type="Gene3D" id="3.60.21.10">
    <property type="match status" value="1"/>
</dbReference>
<dbReference type="STRING" id="1797197.A2Y75_01250"/>
<evidence type="ECO:0000313" key="3">
    <source>
        <dbReference type="Proteomes" id="UP000177876"/>
    </source>
</evidence>
<dbReference type="Pfam" id="PF00149">
    <property type="entry name" value="Metallophos"/>
    <property type="match status" value="1"/>
</dbReference>
<proteinExistence type="predicted"/>
<dbReference type="GO" id="GO:0016787">
    <property type="term" value="F:hydrolase activity"/>
    <property type="evidence" value="ECO:0007669"/>
    <property type="project" value="InterPro"/>
</dbReference>
<dbReference type="Proteomes" id="UP000177876">
    <property type="component" value="Unassembled WGS sequence"/>
</dbReference>
<comment type="caution">
    <text evidence="2">The sequence shown here is derived from an EMBL/GenBank/DDBJ whole genome shotgun (WGS) entry which is preliminary data.</text>
</comment>
<organism evidence="2 3">
    <name type="scientific">Candidatus Solincola sediminis</name>
    <dbReference type="NCBI Taxonomy" id="1797199"/>
    <lineage>
        <taxon>Bacteria</taxon>
        <taxon>Bacillati</taxon>
        <taxon>Actinomycetota</taxon>
        <taxon>Candidatus Geothermincolia</taxon>
        <taxon>Candidatus Geothermincolales</taxon>
        <taxon>Candidatus Geothermincolaceae</taxon>
        <taxon>Candidatus Solincola</taxon>
    </lineage>
</organism>
<evidence type="ECO:0000313" key="2">
    <source>
        <dbReference type="EMBL" id="OFW59592.1"/>
    </source>
</evidence>
<feature type="domain" description="Calcineurin-like phosphoesterase" evidence="1">
    <location>
        <begin position="1"/>
        <end position="228"/>
    </location>
</feature>
<dbReference type="AlphaFoldDB" id="A0A1F2WRT2"/>
<gene>
    <name evidence="2" type="ORF">A2Y75_01250</name>
</gene>